<keyword evidence="1" id="KW-1133">Transmembrane helix</keyword>
<dbReference type="EMBL" id="CP123443">
    <property type="protein sequence ID" value="WGK68451.1"/>
    <property type="molecule type" value="Genomic_DNA"/>
</dbReference>
<evidence type="ECO:0000313" key="3">
    <source>
        <dbReference type="Proteomes" id="UP001228690"/>
    </source>
</evidence>
<proteinExistence type="predicted"/>
<accession>A0ABY8MEP8</accession>
<dbReference type="RefSeq" id="WP_326926634.1">
    <property type="nucleotide sequence ID" value="NZ_CP123443.1"/>
</dbReference>
<organism evidence="2 3">
    <name type="scientific">Candidatus Haliotispira prima</name>
    <dbReference type="NCBI Taxonomy" id="3034016"/>
    <lineage>
        <taxon>Bacteria</taxon>
        <taxon>Pseudomonadati</taxon>
        <taxon>Spirochaetota</taxon>
        <taxon>Spirochaetia</taxon>
        <taxon>Spirochaetales</taxon>
        <taxon>Spirochaetaceae</taxon>
        <taxon>Candidatus Haliotispira</taxon>
    </lineage>
</organism>
<reference evidence="2 3" key="1">
    <citation type="submission" date="2023-04" db="EMBL/GenBank/DDBJ databases">
        <title>Spirochaete genome identified in red abalone sample constitutes a novel genus.</title>
        <authorList>
            <person name="Sharma S.P."/>
            <person name="Purcell C.M."/>
            <person name="Hyde J.R."/>
            <person name="Severin A.J."/>
        </authorList>
    </citation>
    <scope>NUCLEOTIDE SEQUENCE [LARGE SCALE GENOMIC DNA]</scope>
    <source>
        <strain evidence="2 3">SP-2023</strain>
    </source>
</reference>
<protein>
    <submittedName>
        <fullName evidence="2">Uncharacterized protein</fullName>
    </submittedName>
</protein>
<keyword evidence="1" id="KW-0812">Transmembrane</keyword>
<sequence length="502" mass="57610">MSSSYRFIRQVFVLYPVILALSVLLSPFVSLTAQTENSTDGLFRDQRSVDLNTFIDPWGSIAKWGELRNIVMGPDGQLHFYFIKGYLSLNSDLSASQDTLLSLFYSQTDRWQDNAGQYNLISPNLLLAMAPNGVISLYNSHLGAWLNGVKEVKNGRQFRLYGRQLIVFQDQKALLYPDILKDEAPKLIAEGIENAEHPQLLPNEQILYYDRESSALILTKIPEDIRSNRLPPLLIIPPKEFYRKTPRIVGAIASSKNQSPQVFYAIFHNILTFFNLSGKNIFSVPLPGQRTRAFPIGDMLFLYLPSLSKVDIYSPRPLLKNYLPPQDELLLEQAIETGKRLEDQVLLEQAKMFYEWAMKTIDQILGNEGKEALYQLRVKLGRALNRVTLLLRTDPGFYFAIQKDLQGYQSLIQSGDRFKNYRYQMTLSLAWEGIQLAKRDLSYQDLQEFPWHLFFRLSSNKSLPKEELRILLQPSVDTSKSFVDGSSTEKLQAHYFSFGFTP</sequence>
<dbReference type="Proteomes" id="UP001228690">
    <property type="component" value="Chromosome"/>
</dbReference>
<evidence type="ECO:0000313" key="2">
    <source>
        <dbReference type="EMBL" id="WGK68451.1"/>
    </source>
</evidence>
<keyword evidence="1" id="KW-0472">Membrane</keyword>
<evidence type="ECO:0000256" key="1">
    <source>
        <dbReference type="SAM" id="Phobius"/>
    </source>
</evidence>
<name>A0ABY8MEP8_9SPIO</name>
<feature type="transmembrane region" description="Helical" evidence="1">
    <location>
        <begin position="12"/>
        <end position="33"/>
    </location>
</feature>
<gene>
    <name evidence="2" type="ORF">P0082_08155</name>
</gene>
<keyword evidence="3" id="KW-1185">Reference proteome</keyword>